<dbReference type="Pfam" id="PF00534">
    <property type="entry name" value="Glycos_transf_1"/>
    <property type="match status" value="1"/>
</dbReference>
<protein>
    <submittedName>
        <fullName evidence="5">Glycosyltransferase involved in cell wall biosynthesis</fullName>
    </submittedName>
</protein>
<evidence type="ECO:0000259" key="4">
    <source>
        <dbReference type="Pfam" id="PF13439"/>
    </source>
</evidence>
<evidence type="ECO:0000256" key="1">
    <source>
        <dbReference type="ARBA" id="ARBA00022676"/>
    </source>
</evidence>
<dbReference type="AlphaFoldDB" id="A0A839E5D2"/>
<dbReference type="Pfam" id="PF13439">
    <property type="entry name" value="Glyco_transf_4"/>
    <property type="match status" value="1"/>
</dbReference>
<dbReference type="PANTHER" id="PTHR46401">
    <property type="entry name" value="GLYCOSYLTRANSFERASE WBBK-RELATED"/>
    <property type="match status" value="1"/>
</dbReference>
<feature type="domain" description="Glycosyl transferase family 1" evidence="3">
    <location>
        <begin position="184"/>
        <end position="345"/>
    </location>
</feature>
<dbReference type="RefSeq" id="WP_220480614.1">
    <property type="nucleotide sequence ID" value="NZ_JACGWZ010000006.1"/>
</dbReference>
<organism evidence="5 6">
    <name type="scientific">Halosaccharopolyspora lacisalsi</name>
    <dbReference type="NCBI Taxonomy" id="1000566"/>
    <lineage>
        <taxon>Bacteria</taxon>
        <taxon>Bacillati</taxon>
        <taxon>Actinomycetota</taxon>
        <taxon>Actinomycetes</taxon>
        <taxon>Pseudonocardiales</taxon>
        <taxon>Pseudonocardiaceae</taxon>
        <taxon>Halosaccharopolyspora</taxon>
    </lineage>
</organism>
<evidence type="ECO:0000313" key="6">
    <source>
        <dbReference type="Proteomes" id="UP000569329"/>
    </source>
</evidence>
<dbReference type="SUPFAM" id="SSF53756">
    <property type="entry name" value="UDP-Glycosyltransferase/glycogen phosphorylase"/>
    <property type="match status" value="1"/>
</dbReference>
<keyword evidence="6" id="KW-1185">Reference proteome</keyword>
<evidence type="ECO:0000259" key="3">
    <source>
        <dbReference type="Pfam" id="PF00534"/>
    </source>
</evidence>
<dbReference type="InterPro" id="IPR001296">
    <property type="entry name" value="Glyco_trans_1"/>
</dbReference>
<dbReference type="Proteomes" id="UP000569329">
    <property type="component" value="Unassembled WGS sequence"/>
</dbReference>
<dbReference type="EMBL" id="JACGWZ010000006">
    <property type="protein sequence ID" value="MBA8826937.1"/>
    <property type="molecule type" value="Genomic_DNA"/>
</dbReference>
<dbReference type="GO" id="GO:0009103">
    <property type="term" value="P:lipopolysaccharide biosynthetic process"/>
    <property type="evidence" value="ECO:0007669"/>
    <property type="project" value="TreeGrafter"/>
</dbReference>
<keyword evidence="2 5" id="KW-0808">Transferase</keyword>
<accession>A0A839E5D2</accession>
<comment type="caution">
    <text evidence="5">The sequence shown here is derived from an EMBL/GenBank/DDBJ whole genome shotgun (WGS) entry which is preliminary data.</text>
</comment>
<dbReference type="PANTHER" id="PTHR46401:SF2">
    <property type="entry name" value="GLYCOSYLTRANSFERASE WBBK-RELATED"/>
    <property type="match status" value="1"/>
</dbReference>
<dbReference type="CDD" id="cd03809">
    <property type="entry name" value="GT4_MtfB-like"/>
    <property type="match status" value="1"/>
</dbReference>
<reference evidence="5 6" key="1">
    <citation type="submission" date="2020-07" db="EMBL/GenBank/DDBJ databases">
        <title>Sequencing the genomes of 1000 actinobacteria strains.</title>
        <authorList>
            <person name="Klenk H.-P."/>
        </authorList>
    </citation>
    <scope>NUCLEOTIDE SEQUENCE [LARGE SCALE GENOMIC DNA]</scope>
    <source>
        <strain evidence="5 6">DSM 45975</strain>
    </source>
</reference>
<sequence>MPQLVAVAEQLLAPVPGGTGRYTRELLRAMAATAPPEWELSTVVSRSRSAGKASVPGVRGPRVLRWPGRALTAAWERGVPLWPGGDSVHAMTPFAPPARRGGKLVVTVHDAVPWTHPATLTPRGVAWHRRAIERAARDADALVVPSAAVAVELARHVELIAPVHVVSEGVTPSVVADPGEEQRQRVRTRLGMPARYVLAVGTVEPRKGYEDLVRAVASLDVPLLIVGRRGWGGVDPAALARRHGLPSDRVRLLDSLGDTELAVVLRGASALAVPSLDEGFGLPLVEAMAAGVPVVHSDAPALVEVAGGAGVPVERGDPTALAGALRGVLEDSARRAALVEAGRHRAERFTWERAAREMWRIHLARDFRRVR</sequence>
<dbReference type="InterPro" id="IPR028098">
    <property type="entry name" value="Glyco_trans_4-like_N"/>
</dbReference>
<gene>
    <name evidence="5" type="ORF">FHX42_004316</name>
</gene>
<evidence type="ECO:0000313" key="5">
    <source>
        <dbReference type="EMBL" id="MBA8826937.1"/>
    </source>
</evidence>
<name>A0A839E5D2_9PSEU</name>
<proteinExistence type="predicted"/>
<dbReference type="Gene3D" id="3.40.50.2000">
    <property type="entry name" value="Glycogen Phosphorylase B"/>
    <property type="match status" value="2"/>
</dbReference>
<keyword evidence="1" id="KW-0328">Glycosyltransferase</keyword>
<evidence type="ECO:0000256" key="2">
    <source>
        <dbReference type="ARBA" id="ARBA00022679"/>
    </source>
</evidence>
<dbReference type="GO" id="GO:0016757">
    <property type="term" value="F:glycosyltransferase activity"/>
    <property type="evidence" value="ECO:0007669"/>
    <property type="project" value="UniProtKB-KW"/>
</dbReference>
<feature type="domain" description="Glycosyltransferase subfamily 4-like N-terminal" evidence="4">
    <location>
        <begin position="16"/>
        <end position="172"/>
    </location>
</feature>